<evidence type="ECO:0000313" key="2">
    <source>
        <dbReference type="Proteomes" id="UP000230304"/>
    </source>
</evidence>
<comment type="caution">
    <text evidence="1">The sequence shown here is derived from an EMBL/GenBank/DDBJ whole genome shotgun (WGS) entry which is preliminary data.</text>
</comment>
<dbReference type="EMBL" id="PEUA01000053">
    <property type="protein sequence ID" value="PIV42245.1"/>
    <property type="molecule type" value="Genomic_DNA"/>
</dbReference>
<sequence>MGLEVRKQERETSQNLIRRFTRRVQQSGVLLRARNVRFHKRTKSKDMRQKAALRRETLKKEYKKLEKLGLSKK</sequence>
<evidence type="ECO:0000313" key="1">
    <source>
        <dbReference type="EMBL" id="PIV42245.1"/>
    </source>
</evidence>
<protein>
    <recommendedName>
        <fullName evidence="3">30S ribosomal protein S21</fullName>
    </recommendedName>
</protein>
<proteinExistence type="predicted"/>
<reference evidence="2" key="1">
    <citation type="submission" date="2017-09" db="EMBL/GenBank/DDBJ databases">
        <title>Depth-based differentiation of microbial function through sediment-hosted aquifers and enrichment of novel symbionts in the deep terrestrial subsurface.</title>
        <authorList>
            <person name="Probst A.J."/>
            <person name="Ladd B."/>
            <person name="Jarett J.K."/>
            <person name="Geller-Mcgrath D.E."/>
            <person name="Sieber C.M.K."/>
            <person name="Emerson J.B."/>
            <person name="Anantharaman K."/>
            <person name="Thomas B.C."/>
            <person name="Malmstrom R."/>
            <person name="Stieglmeier M."/>
            <person name="Klingl A."/>
            <person name="Woyke T."/>
            <person name="Ryan C.M."/>
            <person name="Banfield J.F."/>
        </authorList>
    </citation>
    <scope>NUCLEOTIDE SEQUENCE [LARGE SCALE GENOMIC DNA]</scope>
</reference>
<dbReference type="Proteomes" id="UP000230304">
    <property type="component" value="Unassembled WGS sequence"/>
</dbReference>
<accession>A0A2M7D7I6</accession>
<dbReference type="AlphaFoldDB" id="A0A2M7D7I6"/>
<gene>
    <name evidence="1" type="ORF">COS26_02360</name>
</gene>
<name>A0A2M7D7I6_9BACT</name>
<organism evidence="1 2">
    <name type="scientific">Candidatus Nealsonbacteria bacterium CG02_land_8_20_14_3_00_40_11</name>
    <dbReference type="NCBI Taxonomy" id="1974700"/>
    <lineage>
        <taxon>Bacteria</taxon>
        <taxon>Candidatus Nealsoniibacteriota</taxon>
    </lineage>
</organism>
<evidence type="ECO:0008006" key="3">
    <source>
        <dbReference type="Google" id="ProtNLM"/>
    </source>
</evidence>